<keyword evidence="1" id="KW-1003">Cell membrane</keyword>
<dbReference type="Proteomes" id="UP000241639">
    <property type="component" value="Unassembled WGS sequence"/>
</dbReference>
<feature type="transmembrane region" description="Helical" evidence="5">
    <location>
        <begin position="123"/>
        <end position="145"/>
    </location>
</feature>
<feature type="transmembrane region" description="Helical" evidence="5">
    <location>
        <begin position="66"/>
        <end position="86"/>
    </location>
</feature>
<dbReference type="EMBL" id="PZZP01000001">
    <property type="protein sequence ID" value="PTM59611.1"/>
    <property type="molecule type" value="Genomic_DNA"/>
</dbReference>
<evidence type="ECO:0000256" key="2">
    <source>
        <dbReference type="ARBA" id="ARBA00022692"/>
    </source>
</evidence>
<dbReference type="PANTHER" id="PTHR35529:SF2">
    <property type="entry name" value="SPORULATION PROTEIN YTAF-RELATED"/>
    <property type="match status" value="1"/>
</dbReference>
<dbReference type="AlphaFoldDB" id="A0A2T4ZCK4"/>
<sequence length="179" mass="19187">MEIHSIIALVLISFASNVDNLGVGVAYGLRGRVIPPAALGIIGLIGGVIAGIAAEGGMWLKQWFPLYLSDWIAGGILVLIGLYAWVSSHKRATYYHTLVDKEWWFLAIGLSINNFAMGLSGGLLGFHSVIFGLCMGVVSSLMLWLGDRLGQSLGLKLAHPWVNQAGALLLILIGVMQLF</sequence>
<comment type="caution">
    <text evidence="6">The sequence shown here is derived from an EMBL/GenBank/DDBJ whole genome shotgun (WGS) entry which is preliminary data.</text>
</comment>
<keyword evidence="2 5" id="KW-0812">Transmembrane</keyword>
<evidence type="ECO:0000256" key="4">
    <source>
        <dbReference type="ARBA" id="ARBA00023136"/>
    </source>
</evidence>
<name>A0A2T4ZCK4_9BACL</name>
<feature type="transmembrane region" description="Helical" evidence="5">
    <location>
        <begin position="98"/>
        <end position="117"/>
    </location>
</feature>
<feature type="transmembrane region" description="Helical" evidence="5">
    <location>
        <begin position="157"/>
        <end position="178"/>
    </location>
</feature>
<accession>A0A2T4ZCK4</accession>
<dbReference type="Pfam" id="PF02659">
    <property type="entry name" value="Mntp"/>
    <property type="match status" value="1"/>
</dbReference>
<evidence type="ECO:0000256" key="5">
    <source>
        <dbReference type="SAM" id="Phobius"/>
    </source>
</evidence>
<proteinExistence type="predicted"/>
<reference evidence="6 7" key="1">
    <citation type="submission" date="2018-04" db="EMBL/GenBank/DDBJ databases">
        <title>Genomic Encyclopedia of Archaeal and Bacterial Type Strains, Phase II (KMG-II): from individual species to whole genera.</title>
        <authorList>
            <person name="Goeker M."/>
        </authorList>
    </citation>
    <scope>NUCLEOTIDE SEQUENCE [LARGE SCALE GENOMIC DNA]</scope>
    <source>
        <strain evidence="6 7">DSM 45169</strain>
    </source>
</reference>
<dbReference type="InterPro" id="IPR003810">
    <property type="entry name" value="Mntp/YtaF"/>
</dbReference>
<evidence type="ECO:0000313" key="7">
    <source>
        <dbReference type="Proteomes" id="UP000241639"/>
    </source>
</evidence>
<feature type="transmembrane region" description="Helical" evidence="5">
    <location>
        <begin position="6"/>
        <end position="29"/>
    </location>
</feature>
<keyword evidence="7" id="KW-1185">Reference proteome</keyword>
<dbReference type="PANTHER" id="PTHR35529">
    <property type="entry name" value="MANGANESE EFFLUX PUMP MNTP-RELATED"/>
    <property type="match status" value="1"/>
</dbReference>
<evidence type="ECO:0000313" key="6">
    <source>
        <dbReference type="EMBL" id="PTM59611.1"/>
    </source>
</evidence>
<evidence type="ECO:0000256" key="3">
    <source>
        <dbReference type="ARBA" id="ARBA00022989"/>
    </source>
</evidence>
<evidence type="ECO:0000256" key="1">
    <source>
        <dbReference type="ARBA" id="ARBA00022475"/>
    </source>
</evidence>
<feature type="transmembrane region" description="Helical" evidence="5">
    <location>
        <begin position="36"/>
        <end position="54"/>
    </location>
</feature>
<keyword evidence="4 5" id="KW-0472">Membrane</keyword>
<gene>
    <name evidence="6" type="ORF">C8J48_2240</name>
</gene>
<protein>
    <submittedName>
        <fullName evidence="6">Putative Mn2+ efflux pump MntP</fullName>
    </submittedName>
</protein>
<organism evidence="6 7">
    <name type="scientific">Desmospora activa DSM 45169</name>
    <dbReference type="NCBI Taxonomy" id="1121389"/>
    <lineage>
        <taxon>Bacteria</taxon>
        <taxon>Bacillati</taxon>
        <taxon>Bacillota</taxon>
        <taxon>Bacilli</taxon>
        <taxon>Bacillales</taxon>
        <taxon>Thermoactinomycetaceae</taxon>
        <taxon>Desmospora</taxon>
    </lineage>
</organism>
<keyword evidence="3 5" id="KW-1133">Transmembrane helix</keyword>